<dbReference type="SUPFAM" id="SSF53335">
    <property type="entry name" value="S-adenosyl-L-methionine-dependent methyltransferases"/>
    <property type="match status" value="1"/>
</dbReference>
<sequence length="199" mass="23032">MDTWMKKLNKDYWEQKYENGDMGWDIGYISTPLKEYIDQLTDKDLKILIPGAGNAHELLYLVEKGFSNVFVIDIARQPLENVKKNIPNFPEHQLLEGNFFDLALNNFDLILEQTFFCALDPSLRLDYAKKMKQLLKPNGKLAGLLFNFPLTESGPPFGGSLTEYKSLFQEHFKTKTLETAHNSIKPRADKELFFIFESK</sequence>
<dbReference type="eggNOG" id="COG0500">
    <property type="taxonomic scope" value="Bacteria"/>
</dbReference>
<dbReference type="CDD" id="cd02440">
    <property type="entry name" value="AdoMet_MTases"/>
    <property type="match status" value="1"/>
</dbReference>
<dbReference type="KEGG" id="aalg:AREALGSMS7_04924"/>
<keyword evidence="3 5" id="KW-0808">Transferase</keyword>
<dbReference type="AlphaFoldDB" id="A0A221V5E3"/>
<keyword evidence="4" id="KW-0949">S-adenosyl-L-methionine</keyword>
<dbReference type="InterPro" id="IPR029063">
    <property type="entry name" value="SAM-dependent_MTases_sf"/>
</dbReference>
<dbReference type="EC" id="2.1.1.67" evidence="5"/>
<reference evidence="5 6" key="1">
    <citation type="submission" date="2017-07" db="EMBL/GenBank/DDBJ databases">
        <title>Genome Sequence of Arenibacter algicola Strain SMS7 Isolated from a culture of the Diatom Skeletonema marinoi.</title>
        <authorList>
            <person name="Topel M."/>
            <person name="Pinder M.I.M."/>
            <person name="Johansson O.N."/>
            <person name="Kourtchenko O."/>
            <person name="Godhe A."/>
            <person name="Clarke A.K."/>
        </authorList>
    </citation>
    <scope>NUCLEOTIDE SEQUENCE [LARGE SCALE GENOMIC DNA]</scope>
    <source>
        <strain evidence="5 6">SMS7</strain>
    </source>
</reference>
<dbReference type="PANTHER" id="PTHR32183:SF6">
    <property type="entry name" value="CYSTEINE SULFINATE DESULFINASE_CYSTEINE DESULFURASE AND RELATED ENZYMES"/>
    <property type="match status" value="1"/>
</dbReference>
<evidence type="ECO:0000313" key="5">
    <source>
        <dbReference type="EMBL" id="ASO08301.1"/>
    </source>
</evidence>
<dbReference type="GO" id="GO:0032259">
    <property type="term" value="P:methylation"/>
    <property type="evidence" value="ECO:0007669"/>
    <property type="project" value="UniProtKB-KW"/>
</dbReference>
<dbReference type="STRING" id="616991.GCA_000733925_03104"/>
<proteinExistence type="predicted"/>
<dbReference type="Proteomes" id="UP000204551">
    <property type="component" value="Chromosome"/>
</dbReference>
<evidence type="ECO:0000256" key="4">
    <source>
        <dbReference type="ARBA" id="ARBA00022691"/>
    </source>
</evidence>
<protein>
    <submittedName>
        <fullName evidence="5">Thiopurine S-methyltransferase</fullName>
        <ecNumber evidence="5">2.1.1.67</ecNumber>
    </submittedName>
</protein>
<evidence type="ECO:0000313" key="6">
    <source>
        <dbReference type="Proteomes" id="UP000204551"/>
    </source>
</evidence>
<organism evidence="5 6">
    <name type="scientific">Arenibacter algicola</name>
    <dbReference type="NCBI Taxonomy" id="616991"/>
    <lineage>
        <taxon>Bacteria</taxon>
        <taxon>Pseudomonadati</taxon>
        <taxon>Bacteroidota</taxon>
        <taxon>Flavobacteriia</taxon>
        <taxon>Flavobacteriales</taxon>
        <taxon>Flavobacteriaceae</taxon>
        <taxon>Arenibacter</taxon>
    </lineage>
</organism>
<keyword evidence="1" id="KW-0597">Phosphoprotein</keyword>
<evidence type="ECO:0000256" key="3">
    <source>
        <dbReference type="ARBA" id="ARBA00022679"/>
    </source>
</evidence>
<dbReference type="GO" id="GO:0008119">
    <property type="term" value="F:thiopurine S-methyltransferase activity"/>
    <property type="evidence" value="ECO:0007669"/>
    <property type="project" value="UniProtKB-EC"/>
</dbReference>
<accession>A0A221V5E3</accession>
<dbReference type="Pfam" id="PF05724">
    <property type="entry name" value="TPMT"/>
    <property type="match status" value="1"/>
</dbReference>
<dbReference type="Gene3D" id="3.40.50.150">
    <property type="entry name" value="Vaccinia Virus protein VP39"/>
    <property type="match status" value="1"/>
</dbReference>
<dbReference type="EMBL" id="CP022515">
    <property type="protein sequence ID" value="ASO08301.1"/>
    <property type="molecule type" value="Genomic_DNA"/>
</dbReference>
<evidence type="ECO:0000256" key="2">
    <source>
        <dbReference type="ARBA" id="ARBA00022603"/>
    </source>
</evidence>
<dbReference type="PROSITE" id="PS51585">
    <property type="entry name" value="SAM_MT_TPMT"/>
    <property type="match status" value="1"/>
</dbReference>
<keyword evidence="2 5" id="KW-0489">Methyltransferase</keyword>
<name>A0A221V5E3_9FLAO</name>
<evidence type="ECO:0000256" key="1">
    <source>
        <dbReference type="ARBA" id="ARBA00022553"/>
    </source>
</evidence>
<dbReference type="PANTHER" id="PTHR32183">
    <property type="match status" value="1"/>
</dbReference>
<gene>
    <name evidence="5" type="primary">tpm</name>
    <name evidence="5" type="ORF">AREALGSMS7_04924</name>
</gene>
<dbReference type="InterPro" id="IPR008854">
    <property type="entry name" value="TPMT"/>
</dbReference>